<feature type="transmembrane region" description="Helical" evidence="1">
    <location>
        <begin position="370"/>
        <end position="386"/>
    </location>
</feature>
<keyword evidence="1" id="KW-0812">Transmembrane</keyword>
<organism evidence="2 3">
    <name type="scientific">Clostridium luticellarii</name>
    <dbReference type="NCBI Taxonomy" id="1691940"/>
    <lineage>
        <taxon>Bacteria</taxon>
        <taxon>Bacillati</taxon>
        <taxon>Bacillota</taxon>
        <taxon>Clostridia</taxon>
        <taxon>Eubacteriales</taxon>
        <taxon>Clostridiaceae</taxon>
        <taxon>Clostridium</taxon>
    </lineage>
</organism>
<feature type="transmembrane region" description="Helical" evidence="1">
    <location>
        <begin position="151"/>
        <end position="172"/>
    </location>
</feature>
<keyword evidence="1" id="KW-0472">Membrane</keyword>
<dbReference type="RefSeq" id="WP_106008320.1">
    <property type="nucleotide sequence ID" value="NZ_JALCQO010000016.1"/>
</dbReference>
<dbReference type="AlphaFoldDB" id="A0A2T0BQL4"/>
<dbReference type="EMBL" id="PVXP01000007">
    <property type="protein sequence ID" value="PRR86174.1"/>
    <property type="molecule type" value="Genomic_DNA"/>
</dbReference>
<keyword evidence="1" id="KW-1133">Transmembrane helix</keyword>
<evidence type="ECO:0000313" key="3">
    <source>
        <dbReference type="Proteomes" id="UP000237798"/>
    </source>
</evidence>
<dbReference type="Proteomes" id="UP000237798">
    <property type="component" value="Unassembled WGS sequence"/>
</dbReference>
<sequence length="429" mass="48422">MDDLEIGTVKVISSLPGRIRVNVKGLLGSKEMALKIKGELTGYNSILSSGVSKNTGNVLIYYNSAEISEDKIVTAVEKAFNSPRTAAVENKDNSSLLKMFIDALNPLFLFKRKHSEKVYGNEYGISSKILRASIGISAGILLFTGNAANAISVFILGYPGIIFAVSAFTYYCSRVKLNMKKIYMKNNTSLSFLNSIDTFLIEDDVFRNEFNEHSIDLLDLNKYDVQKMVILGKLNDPVSSSMKLIINDIRTLGISNIFIIGNNEDRIIQYIAYVLGIKILDRDDLERENNCLMTDKYDSSNTILVTTDKSLENRSKYLSSNCTICLYRDNNLTGLKEDINLEYSNIDKLPSLIKLSYFCSEINTQTENTAITLNILGMLFAVLNYLTPLYSVIYYILNTLFMTLILKLRFNSCKNFDEIPRIKFNYLTD</sequence>
<reference evidence="2 3" key="1">
    <citation type="submission" date="2018-03" db="EMBL/GenBank/DDBJ databases">
        <title>Genome sequence of Clostridium luticellarii DSM 29923.</title>
        <authorList>
            <person name="Poehlein A."/>
            <person name="Daniel R."/>
        </authorList>
    </citation>
    <scope>NUCLEOTIDE SEQUENCE [LARGE SCALE GENOMIC DNA]</scope>
    <source>
        <strain evidence="2 3">DSM 29923</strain>
    </source>
</reference>
<name>A0A2T0BQL4_9CLOT</name>
<accession>A0A2T0BQL4</accession>
<proteinExistence type="predicted"/>
<dbReference type="Pfam" id="PF19991">
    <property type="entry name" value="HMA_2"/>
    <property type="match status" value="1"/>
</dbReference>
<comment type="caution">
    <text evidence="2">The sequence shown here is derived from an EMBL/GenBank/DDBJ whole genome shotgun (WGS) entry which is preliminary data.</text>
</comment>
<evidence type="ECO:0000256" key="1">
    <source>
        <dbReference type="SAM" id="Phobius"/>
    </source>
</evidence>
<dbReference type="OrthoDB" id="1885078at2"/>
<keyword evidence="3" id="KW-1185">Reference proteome</keyword>
<evidence type="ECO:0000313" key="2">
    <source>
        <dbReference type="EMBL" id="PRR86174.1"/>
    </source>
</evidence>
<protein>
    <submittedName>
        <fullName evidence="2">Uncharacterized protein</fullName>
    </submittedName>
</protein>
<gene>
    <name evidence="2" type="ORF">CLLU_08240</name>
</gene>